<keyword evidence="1" id="KW-0472">Membrane</keyword>
<feature type="transmembrane region" description="Helical" evidence="1">
    <location>
        <begin position="135"/>
        <end position="153"/>
    </location>
</feature>
<gene>
    <name evidence="2" type="ORF">GM920_02990</name>
</gene>
<evidence type="ECO:0000256" key="1">
    <source>
        <dbReference type="SAM" id="Phobius"/>
    </source>
</evidence>
<keyword evidence="1" id="KW-1133">Transmembrane helix</keyword>
<feature type="transmembrane region" description="Helical" evidence="1">
    <location>
        <begin position="72"/>
        <end position="93"/>
    </location>
</feature>
<name>A0ABR6ESB0_9SPHI</name>
<evidence type="ECO:0000313" key="2">
    <source>
        <dbReference type="EMBL" id="MBB2147871.1"/>
    </source>
</evidence>
<proteinExistence type="predicted"/>
<feature type="transmembrane region" description="Helical" evidence="1">
    <location>
        <begin position="46"/>
        <end position="65"/>
    </location>
</feature>
<protein>
    <submittedName>
        <fullName evidence="2">Uncharacterized protein</fullName>
    </submittedName>
</protein>
<comment type="caution">
    <text evidence="2">The sequence shown here is derived from an EMBL/GenBank/DDBJ whole genome shotgun (WGS) entry which is preliminary data.</text>
</comment>
<sequence length="167" mass="19216">MEKTDQAMIFNKRKIFLIGGIITLLISLFIIYPVEYGKSYLIDDFVYTFLTLAIALFLIMFGLMGKSFFKGILFLLGSTIFGFIGFYFAYLRIRWSGLAAVYLGIPSGIVTAIVFFLGNYLFLRNETNYKLLKQVTMYLLILLVVSILFAFGGDWSFEISQYLQREN</sequence>
<dbReference type="EMBL" id="WNXC01000001">
    <property type="protein sequence ID" value="MBB2147871.1"/>
    <property type="molecule type" value="Genomic_DNA"/>
</dbReference>
<keyword evidence="1" id="KW-0812">Transmembrane</keyword>
<feature type="transmembrane region" description="Helical" evidence="1">
    <location>
        <begin position="99"/>
        <end position="123"/>
    </location>
</feature>
<evidence type="ECO:0000313" key="3">
    <source>
        <dbReference type="Proteomes" id="UP000636110"/>
    </source>
</evidence>
<accession>A0ABR6ESB0</accession>
<feature type="transmembrane region" description="Helical" evidence="1">
    <location>
        <begin position="15"/>
        <end position="34"/>
    </location>
</feature>
<keyword evidence="3" id="KW-1185">Reference proteome</keyword>
<reference evidence="2 3" key="1">
    <citation type="submission" date="2019-11" db="EMBL/GenBank/DDBJ databases">
        <title>Description of Pedobacter sp. LMG 31462T.</title>
        <authorList>
            <person name="Carlier A."/>
            <person name="Qi S."/>
            <person name="Vandamme P."/>
        </authorList>
    </citation>
    <scope>NUCLEOTIDE SEQUENCE [LARGE SCALE GENOMIC DNA]</scope>
    <source>
        <strain evidence="2 3">LMG 31462</strain>
    </source>
</reference>
<dbReference type="RefSeq" id="WP_182953272.1">
    <property type="nucleotide sequence ID" value="NZ_WNXC01000001.1"/>
</dbReference>
<organism evidence="2 3">
    <name type="scientific">Pedobacter gandavensis</name>
    <dbReference type="NCBI Taxonomy" id="2679963"/>
    <lineage>
        <taxon>Bacteria</taxon>
        <taxon>Pseudomonadati</taxon>
        <taxon>Bacteroidota</taxon>
        <taxon>Sphingobacteriia</taxon>
        <taxon>Sphingobacteriales</taxon>
        <taxon>Sphingobacteriaceae</taxon>
        <taxon>Pedobacter</taxon>
    </lineage>
</organism>
<dbReference type="Proteomes" id="UP000636110">
    <property type="component" value="Unassembled WGS sequence"/>
</dbReference>